<evidence type="ECO:0000256" key="1">
    <source>
        <dbReference type="SAM" id="MobiDB-lite"/>
    </source>
</evidence>
<feature type="region of interest" description="Disordered" evidence="1">
    <location>
        <begin position="363"/>
        <end position="461"/>
    </location>
</feature>
<dbReference type="PANTHER" id="PTHR22605">
    <property type="entry name" value="RZ-TYPE DOMAIN-CONTAINING PROTEIN"/>
    <property type="match status" value="1"/>
</dbReference>
<dbReference type="OrthoDB" id="2423195at2759"/>
<dbReference type="GO" id="GO:0016887">
    <property type="term" value="F:ATP hydrolysis activity"/>
    <property type="evidence" value="ECO:0007669"/>
    <property type="project" value="InterPro"/>
</dbReference>
<dbReference type="AlphaFoldDB" id="A0A6J8E5B4"/>
<accession>A0A6J8E5B4</accession>
<feature type="compositionally biased region" description="Low complexity" evidence="1">
    <location>
        <begin position="402"/>
        <end position="426"/>
    </location>
</feature>
<keyword evidence="3" id="KW-1185">Reference proteome</keyword>
<name>A0A6J8E5B4_MYTCO</name>
<proteinExistence type="predicted"/>
<dbReference type="EC" id="2.3.2.27" evidence="2"/>
<feature type="compositionally biased region" description="Pro residues" evidence="1">
    <location>
        <begin position="441"/>
        <end position="453"/>
    </location>
</feature>
<dbReference type="PANTHER" id="PTHR22605:SF16">
    <property type="entry name" value="E3 UBIQUITIN-PROTEIN LIGASE RNF213"/>
    <property type="match status" value="1"/>
</dbReference>
<keyword evidence="2" id="KW-0012">Acyltransferase</keyword>
<dbReference type="SUPFAM" id="SSF52540">
    <property type="entry name" value="P-loop containing nucleoside triphosphate hydrolases"/>
    <property type="match status" value="1"/>
</dbReference>
<sequence length="461" mass="52709">MPLLAKDADFRGGKVKYVHHCLAILPSLCCRGPQESKEVLSNMTKPNGLNTDILFDELEFQSSTFQRPYHYLKRYSEDLQIDFFNPAVPSTDAADCLQELLKYCGIKDPSWSELYHFVSFLDKQLEHFEGSVFCSSAAMGVNFAGFPKFVLRFLILMSRDFSTRSLKVSEESPSTLLNIKDTEGTGDDNVIEQYGMRRTWETSPHPYLFFNPDGHTMTFLGFDIDRKSGDLTDQQSGKILEKSIITTMLFDILVKNGVNLNENFDKLPRADKLKKLRQVMGSTSNIDPDPTYELTTDNVKKILAIYMRFRCDIPVLIMGETGCGKTRLIRFMCLLQLPIRLPDESDEKSSMPRGKGKMMLLNRNARRQDNHVQLPVNRRRRPRRAEIIGQNDANPQQPLMPPQQSLMPPQHPVMPQQQPVMPQQQPVMPPQQPVMPSQQPLMPPQQPLMPPQQPLMQPQQP</sequence>
<gene>
    <name evidence="2" type="ORF">MCOR_47939</name>
</gene>
<dbReference type="InterPro" id="IPR027417">
    <property type="entry name" value="P-loop_NTPase"/>
</dbReference>
<dbReference type="InterPro" id="IPR031248">
    <property type="entry name" value="RNF213"/>
</dbReference>
<protein>
    <submittedName>
        <fullName evidence="2">RNF213</fullName>
        <ecNumber evidence="2">2.3.2.27</ecNumber>
    </submittedName>
</protein>
<evidence type="ECO:0000313" key="2">
    <source>
        <dbReference type="EMBL" id="CAC5415233.1"/>
    </source>
</evidence>
<dbReference type="GO" id="GO:0061630">
    <property type="term" value="F:ubiquitin protein ligase activity"/>
    <property type="evidence" value="ECO:0007669"/>
    <property type="project" value="UniProtKB-EC"/>
</dbReference>
<dbReference type="EMBL" id="CACVKT020008387">
    <property type="protein sequence ID" value="CAC5415233.1"/>
    <property type="molecule type" value="Genomic_DNA"/>
</dbReference>
<reference evidence="2 3" key="1">
    <citation type="submission" date="2020-06" db="EMBL/GenBank/DDBJ databases">
        <authorList>
            <person name="Li R."/>
            <person name="Bekaert M."/>
        </authorList>
    </citation>
    <scope>NUCLEOTIDE SEQUENCE [LARGE SCALE GENOMIC DNA]</scope>
    <source>
        <strain evidence="3">wild</strain>
    </source>
</reference>
<evidence type="ECO:0000313" key="3">
    <source>
        <dbReference type="Proteomes" id="UP000507470"/>
    </source>
</evidence>
<organism evidence="2 3">
    <name type="scientific">Mytilus coruscus</name>
    <name type="common">Sea mussel</name>
    <dbReference type="NCBI Taxonomy" id="42192"/>
    <lineage>
        <taxon>Eukaryota</taxon>
        <taxon>Metazoa</taxon>
        <taxon>Spiralia</taxon>
        <taxon>Lophotrochozoa</taxon>
        <taxon>Mollusca</taxon>
        <taxon>Bivalvia</taxon>
        <taxon>Autobranchia</taxon>
        <taxon>Pteriomorphia</taxon>
        <taxon>Mytilida</taxon>
        <taxon>Mytiloidea</taxon>
        <taxon>Mytilidae</taxon>
        <taxon>Mytilinae</taxon>
        <taxon>Mytilus</taxon>
    </lineage>
</organism>
<keyword evidence="2" id="KW-0808">Transferase</keyword>
<dbReference type="Proteomes" id="UP000507470">
    <property type="component" value="Unassembled WGS sequence"/>
</dbReference>